<evidence type="ECO:0000256" key="1">
    <source>
        <dbReference type="SAM" id="MobiDB-lite"/>
    </source>
</evidence>
<feature type="region of interest" description="Disordered" evidence="1">
    <location>
        <begin position="44"/>
        <end position="64"/>
    </location>
</feature>
<dbReference type="EMBL" id="KZ150088">
    <property type="protein sequence ID" value="PZC73743.1"/>
    <property type="molecule type" value="Genomic_DNA"/>
</dbReference>
<dbReference type="Proteomes" id="UP000249218">
    <property type="component" value="Unassembled WGS sequence"/>
</dbReference>
<dbReference type="PANTHER" id="PTHR33939">
    <property type="entry name" value="PROTEIN CBG22215"/>
    <property type="match status" value="1"/>
</dbReference>
<evidence type="ECO:0000313" key="3">
    <source>
        <dbReference type="Proteomes" id="UP000249218"/>
    </source>
</evidence>
<organism evidence="2 3">
    <name type="scientific">Helicoverpa armigera</name>
    <name type="common">Cotton bollworm</name>
    <name type="synonym">Heliothis armigera</name>
    <dbReference type="NCBI Taxonomy" id="29058"/>
    <lineage>
        <taxon>Eukaryota</taxon>
        <taxon>Metazoa</taxon>
        <taxon>Ecdysozoa</taxon>
        <taxon>Arthropoda</taxon>
        <taxon>Hexapoda</taxon>
        <taxon>Insecta</taxon>
        <taxon>Pterygota</taxon>
        <taxon>Neoptera</taxon>
        <taxon>Endopterygota</taxon>
        <taxon>Lepidoptera</taxon>
        <taxon>Glossata</taxon>
        <taxon>Ditrysia</taxon>
        <taxon>Noctuoidea</taxon>
        <taxon>Noctuidae</taxon>
        <taxon>Heliothinae</taxon>
        <taxon>Helicoverpa</taxon>
    </lineage>
</organism>
<protein>
    <submittedName>
        <fullName evidence="2">Uncharacterized protein</fullName>
    </submittedName>
</protein>
<sequence length="135" mass="15421">MGCDLAPKKKREIKTLLQHTKFSQRQIADIAGVPKFLSSQQNKNFFGPGSANSTSKKRRLEKIPTSSWRKNQIMEWLQEKDIVINEQDTKTHLMQKVNSMKNVYKKYAVDEMAKDKGVTILRLAPIITSSTPLNS</sequence>
<evidence type="ECO:0000313" key="2">
    <source>
        <dbReference type="EMBL" id="PZC73743.1"/>
    </source>
</evidence>
<gene>
    <name evidence="2" type="primary">HaOG208927</name>
    <name evidence="2" type="ORF">B5X24_HaOG208927</name>
</gene>
<name>A0A2W1BPX8_HELAM</name>
<reference evidence="2 3" key="1">
    <citation type="journal article" date="2017" name="BMC Biol.">
        <title>Genomic innovations, transcriptional plasticity and gene loss underlying the evolution and divergence of two highly polyphagous and invasive Helicoverpa pest species.</title>
        <authorList>
            <person name="Pearce S.L."/>
            <person name="Clarke D.F."/>
            <person name="East P.D."/>
            <person name="Elfekih S."/>
            <person name="Gordon K.H."/>
            <person name="Jermiin L.S."/>
            <person name="McGaughran A."/>
            <person name="Oakeshott J.G."/>
            <person name="Papanikolaou A."/>
            <person name="Perera O.P."/>
            <person name="Rane R.V."/>
            <person name="Richards S."/>
            <person name="Tay W.T."/>
            <person name="Walsh T.K."/>
            <person name="Anderson A."/>
            <person name="Anderson C.J."/>
            <person name="Asgari S."/>
            <person name="Board P.G."/>
            <person name="Bretschneider A."/>
            <person name="Campbell P.M."/>
            <person name="Chertemps T."/>
            <person name="Christeller J.T."/>
            <person name="Coppin C.W."/>
            <person name="Downes S.J."/>
            <person name="Duan G."/>
            <person name="Farnsworth C.A."/>
            <person name="Good R.T."/>
            <person name="Han L.B."/>
            <person name="Han Y.C."/>
            <person name="Hatje K."/>
            <person name="Horne I."/>
            <person name="Huang Y.P."/>
            <person name="Hughes D.S."/>
            <person name="Jacquin-Joly E."/>
            <person name="James W."/>
            <person name="Jhangiani S."/>
            <person name="Kollmar M."/>
            <person name="Kuwar S.S."/>
            <person name="Li S."/>
            <person name="Liu N.Y."/>
            <person name="Maibeche M.T."/>
            <person name="Miller J.R."/>
            <person name="Montagne N."/>
            <person name="Perry T."/>
            <person name="Qu J."/>
            <person name="Song S.V."/>
            <person name="Sutton G.G."/>
            <person name="Vogel H."/>
            <person name="Walenz B.P."/>
            <person name="Xu W."/>
            <person name="Zhang H.J."/>
            <person name="Zou Z."/>
            <person name="Batterham P."/>
            <person name="Edwards O.R."/>
            <person name="Feyereisen R."/>
            <person name="Gibbs R.A."/>
            <person name="Heckel D.G."/>
            <person name="McGrath A."/>
            <person name="Robin C."/>
            <person name="Scherer S.E."/>
            <person name="Worley K.C."/>
            <person name="Wu Y.D."/>
        </authorList>
    </citation>
    <scope>NUCLEOTIDE SEQUENCE [LARGE SCALE GENOMIC DNA]</scope>
    <source>
        <strain evidence="2">Harm_GR_Male_#8</strain>
        <tissue evidence="2">Whole organism</tissue>
    </source>
</reference>
<keyword evidence="3" id="KW-1185">Reference proteome</keyword>
<accession>A0A2W1BPX8</accession>
<dbReference type="PANTHER" id="PTHR33939:SF1">
    <property type="entry name" value="DUF4371 DOMAIN-CONTAINING PROTEIN"/>
    <property type="match status" value="1"/>
</dbReference>
<dbReference type="AlphaFoldDB" id="A0A2W1BPX8"/>
<proteinExistence type="predicted"/>
<feature type="compositionally biased region" description="Polar residues" evidence="1">
    <location>
        <begin position="44"/>
        <end position="54"/>
    </location>
</feature>